<dbReference type="OrthoDB" id="8480302at2"/>
<sequence length="137" mass="15033">MAGGLITIAQFRDLPEAGLAKSRLESAGITCFLDNEFTIGANWLYSNALGGVKLNVPEENAEEAKAILEETTESMASEASEESEEHLEDSACPVCGATEIETKNYTRKFAALTLLISLPLLLFWKRYGCKSCGHRWK</sequence>
<dbReference type="SUPFAM" id="SSF54913">
    <property type="entry name" value="GlnB-like"/>
    <property type="match status" value="1"/>
</dbReference>
<dbReference type="KEGG" id="gur:Gura_0799"/>
<dbReference type="InterPro" id="IPR018551">
    <property type="entry name" value="DUF2007"/>
</dbReference>
<evidence type="ECO:0000259" key="1">
    <source>
        <dbReference type="Pfam" id="PF09413"/>
    </source>
</evidence>
<dbReference type="Gene3D" id="3.30.70.790">
    <property type="entry name" value="UreE, C-terminal domain"/>
    <property type="match status" value="1"/>
</dbReference>
<dbReference type="RefSeq" id="WP_011937731.1">
    <property type="nucleotide sequence ID" value="NC_009483.1"/>
</dbReference>
<accession>A5GBP7</accession>
<dbReference type="AlphaFoldDB" id="A5GBP7"/>
<keyword evidence="3" id="KW-1185">Reference proteome</keyword>
<reference evidence="2 3" key="1">
    <citation type="submission" date="2007-05" db="EMBL/GenBank/DDBJ databases">
        <title>Complete sequence of Geobacter uraniireducens Rf4.</title>
        <authorList>
            <consortium name="US DOE Joint Genome Institute"/>
            <person name="Copeland A."/>
            <person name="Lucas S."/>
            <person name="Lapidus A."/>
            <person name="Barry K."/>
            <person name="Detter J.C."/>
            <person name="Glavina del Rio T."/>
            <person name="Hammon N."/>
            <person name="Israni S."/>
            <person name="Dalin E."/>
            <person name="Tice H."/>
            <person name="Pitluck S."/>
            <person name="Chertkov O."/>
            <person name="Brettin T."/>
            <person name="Bruce D."/>
            <person name="Han C."/>
            <person name="Schmutz J."/>
            <person name="Larimer F."/>
            <person name="Land M."/>
            <person name="Hauser L."/>
            <person name="Kyrpides N."/>
            <person name="Mikhailova N."/>
            <person name="Shelobolina E."/>
            <person name="Aklujkar M."/>
            <person name="Lovley D."/>
            <person name="Richardson P."/>
        </authorList>
    </citation>
    <scope>NUCLEOTIDE SEQUENCE [LARGE SCALE GENOMIC DNA]</scope>
    <source>
        <strain evidence="2 3">Rf4</strain>
    </source>
</reference>
<dbReference type="EMBL" id="CP000698">
    <property type="protein sequence ID" value="ABQ25007.1"/>
    <property type="molecule type" value="Genomic_DNA"/>
</dbReference>
<name>A5GBP7_GEOUR</name>
<feature type="domain" description="DUF2007" evidence="1">
    <location>
        <begin position="6"/>
        <end position="70"/>
    </location>
</feature>
<dbReference type="HOGENOM" id="CLU_130977_1_0_7"/>
<dbReference type="InterPro" id="IPR011322">
    <property type="entry name" value="N-reg_PII-like_a/b"/>
</dbReference>
<dbReference type="Pfam" id="PF09413">
    <property type="entry name" value="DUF2007"/>
    <property type="match status" value="1"/>
</dbReference>
<dbReference type="STRING" id="351605.Gura_0799"/>
<dbReference type="Proteomes" id="UP000006695">
    <property type="component" value="Chromosome"/>
</dbReference>
<organism evidence="2 3">
    <name type="scientific">Geotalea uraniireducens (strain Rf4)</name>
    <name type="common">Geobacter uraniireducens</name>
    <dbReference type="NCBI Taxonomy" id="351605"/>
    <lineage>
        <taxon>Bacteria</taxon>
        <taxon>Pseudomonadati</taxon>
        <taxon>Thermodesulfobacteriota</taxon>
        <taxon>Desulfuromonadia</taxon>
        <taxon>Geobacterales</taxon>
        <taxon>Geobacteraceae</taxon>
        <taxon>Geotalea</taxon>
    </lineage>
</organism>
<evidence type="ECO:0000313" key="2">
    <source>
        <dbReference type="EMBL" id="ABQ25007.1"/>
    </source>
</evidence>
<protein>
    <recommendedName>
        <fullName evidence="1">DUF2007 domain-containing protein</fullName>
    </recommendedName>
</protein>
<gene>
    <name evidence="2" type="ordered locus">Gura_0799</name>
</gene>
<proteinExistence type="predicted"/>
<evidence type="ECO:0000313" key="3">
    <source>
        <dbReference type="Proteomes" id="UP000006695"/>
    </source>
</evidence>